<organism evidence="1 2">
    <name type="scientific">Saprospira grandis DSM 2844</name>
    <dbReference type="NCBI Taxonomy" id="694433"/>
    <lineage>
        <taxon>Bacteria</taxon>
        <taxon>Pseudomonadati</taxon>
        <taxon>Bacteroidota</taxon>
        <taxon>Saprospiria</taxon>
        <taxon>Saprospirales</taxon>
        <taxon>Saprospiraceae</taxon>
        <taxon>Saprospira</taxon>
    </lineage>
</organism>
<gene>
    <name evidence="1" type="ORF">SapgrDRAFT_1837</name>
</gene>
<dbReference type="HOGENOM" id="CLU_450462_0_0_10"/>
<name>J0P7N1_9BACT</name>
<accession>J0P7N1</accession>
<dbReference type="EMBL" id="JH719942">
    <property type="protein sequence ID" value="EJF53532.1"/>
    <property type="molecule type" value="Genomic_DNA"/>
</dbReference>
<dbReference type="OrthoDB" id="1488576at2"/>
<proteinExistence type="predicted"/>
<dbReference type="Proteomes" id="UP000005113">
    <property type="component" value="Unassembled WGS sequence"/>
</dbReference>
<protein>
    <recommendedName>
        <fullName evidence="3">TonB-dependent receptor</fullName>
    </recommendedName>
</protein>
<evidence type="ECO:0000313" key="1">
    <source>
        <dbReference type="EMBL" id="EJF53532.1"/>
    </source>
</evidence>
<reference evidence="2" key="1">
    <citation type="journal article" date="2012" name="Stand. Genomic Sci.">
        <title>Permanent draft genome sequence of the gliding predator Saprospira grandis strain Sa g1 (= HR1).</title>
        <authorList>
            <person name="Mavromatis K."/>
            <person name="Chertkov O."/>
            <person name="Lapidus A."/>
            <person name="Nolan M."/>
            <person name="Lucas S."/>
            <person name="Tice H."/>
            <person name="Del Rio T.G."/>
            <person name="Cheng J.F."/>
            <person name="Han C."/>
            <person name="Tapia R."/>
            <person name="Bruce D."/>
            <person name="Goodwin L.A."/>
            <person name="Pitluck S."/>
            <person name="Huntemann M."/>
            <person name="Liolios K."/>
            <person name="Pagani I."/>
            <person name="Ivanova N."/>
            <person name="Mikhailova N."/>
            <person name="Pati A."/>
            <person name="Chen A."/>
            <person name="Palaniappan K."/>
            <person name="Land M."/>
            <person name="Brambilla E.M."/>
            <person name="Rohde M."/>
            <person name="Spring S."/>
            <person name="Goker M."/>
            <person name="Detter J.C."/>
            <person name="Bristow J."/>
            <person name="Eisen J.A."/>
            <person name="Markowitz V."/>
            <person name="Hugenholtz P."/>
            <person name="Kyrpides N.C."/>
            <person name="Klenk H.P."/>
            <person name="Woyke T."/>
        </authorList>
    </citation>
    <scope>NUCLEOTIDE SEQUENCE [LARGE SCALE GENOMIC DNA]</scope>
    <source>
        <strain evidence="2">DSM 2844</strain>
    </source>
</reference>
<dbReference type="SUPFAM" id="SSF56935">
    <property type="entry name" value="Porins"/>
    <property type="match status" value="1"/>
</dbReference>
<dbReference type="RefSeq" id="WP_002659214.1">
    <property type="nucleotide sequence ID" value="NZ_JH719942.1"/>
</dbReference>
<sequence length="606" mass="71738">MNKLLAYFFFLLVGPIWGQSLSEPAVFQHYFKDDLRAARLYTDAGLGKYFWLAQQREPNLNYYGFDDYSLDHDGAFGSILLTPKHQPRLGIDLMGSHAGEFNGALRSRLDVDAMQVSLDVQGQYLNQIRDANGDGWQDQAQNQSFYLDNGWDFYSGRYHSNNNIQFLSLEQQDGQTAFLQGDTMAYGQELKLQQQQFSSHHLLGFRTKDLLLINLQYKDHMQQRNWGEREYEGEEVRLEVKARYEYHLKSELDIFRMQLDVVQNRFIERLDSQDFRRDERLLGGALGYDTYWGPKWQFITHMQLHYHNLAGPQFSPQLKLNYQIHKEVKSNFFAGRSWRFANPLTEYADLLRTGRSIAVDSDWQAEELYYYGFALDVSHWWNLYYGPFGAFLSQLQFRWRQQLAPQEMVANLDEDPYLLSFDYLEEGQRGLRNSLEVSGGINFSEPLLSFNFDYRHSRRWSYIADQRRELPLYSRHRLRLSARYICRFRNWPRNRPTSLFTIESILYLQSAQRLPTLGARGDAPERSPGFSRWDMELELPFNRWFSKSKFFKKTAFKLGVQQLLNRQQKTLIYGAEDPFSADFEGGYQWGSTVGRRFYLHFRYQLM</sequence>
<evidence type="ECO:0008006" key="3">
    <source>
        <dbReference type="Google" id="ProtNLM"/>
    </source>
</evidence>
<dbReference type="AlphaFoldDB" id="J0P7N1"/>
<evidence type="ECO:0000313" key="2">
    <source>
        <dbReference type="Proteomes" id="UP000005113"/>
    </source>
</evidence>